<evidence type="ECO:0000259" key="1">
    <source>
        <dbReference type="PROSITE" id="PS50053"/>
    </source>
</evidence>
<dbReference type="SUPFAM" id="SSF54236">
    <property type="entry name" value="Ubiquitin-like"/>
    <property type="match status" value="1"/>
</dbReference>
<dbReference type="Pfam" id="PF11976">
    <property type="entry name" value="Rad60-SLD"/>
    <property type="match status" value="1"/>
</dbReference>
<dbReference type="Proteomes" id="UP000734854">
    <property type="component" value="Unassembled WGS sequence"/>
</dbReference>
<dbReference type="AlphaFoldDB" id="A0A8J5KPU4"/>
<feature type="domain" description="Ubiquitin-like" evidence="1">
    <location>
        <begin position="54"/>
        <end position="129"/>
    </location>
</feature>
<name>A0A8J5KPU4_ZINOF</name>
<keyword evidence="3" id="KW-1185">Reference proteome</keyword>
<dbReference type="SMART" id="SM00213">
    <property type="entry name" value="UBQ"/>
    <property type="match status" value="1"/>
</dbReference>
<sequence>MSEQQEEKLTDMDAHINLKVKRQAQSTKQLSSRCSKGSHSIGESGVYFFTCSINQIEIVTYDEKEVFFRIKRSTQLQKLMKAYCDRESVHINYFVFLFDGRKLRGEQTPNELEMEEGDEINAMLHQDGGGEELKECVQNVSSSDC</sequence>
<dbReference type="Gene3D" id="3.10.20.90">
    <property type="entry name" value="Phosphatidylinositol 3-kinase Catalytic Subunit, Chain A, domain 1"/>
    <property type="match status" value="1"/>
</dbReference>
<accession>A0A8J5KPU4</accession>
<reference evidence="2 3" key="1">
    <citation type="submission" date="2020-08" db="EMBL/GenBank/DDBJ databases">
        <title>Plant Genome Project.</title>
        <authorList>
            <person name="Zhang R.-G."/>
        </authorList>
    </citation>
    <scope>NUCLEOTIDE SEQUENCE [LARGE SCALE GENOMIC DNA]</scope>
    <source>
        <tissue evidence="2">Rhizome</tissue>
    </source>
</reference>
<dbReference type="PANTHER" id="PTHR10562">
    <property type="entry name" value="SMALL UBIQUITIN-RELATED MODIFIER"/>
    <property type="match status" value="1"/>
</dbReference>
<dbReference type="InterPro" id="IPR029071">
    <property type="entry name" value="Ubiquitin-like_domsf"/>
</dbReference>
<dbReference type="EMBL" id="JACMSC010000012">
    <property type="protein sequence ID" value="KAG6495458.1"/>
    <property type="molecule type" value="Genomic_DNA"/>
</dbReference>
<gene>
    <name evidence="2" type="ORF">ZIOFF_043282</name>
</gene>
<evidence type="ECO:0000313" key="3">
    <source>
        <dbReference type="Proteomes" id="UP000734854"/>
    </source>
</evidence>
<organism evidence="2 3">
    <name type="scientific">Zingiber officinale</name>
    <name type="common">Ginger</name>
    <name type="synonym">Amomum zingiber</name>
    <dbReference type="NCBI Taxonomy" id="94328"/>
    <lineage>
        <taxon>Eukaryota</taxon>
        <taxon>Viridiplantae</taxon>
        <taxon>Streptophyta</taxon>
        <taxon>Embryophyta</taxon>
        <taxon>Tracheophyta</taxon>
        <taxon>Spermatophyta</taxon>
        <taxon>Magnoliopsida</taxon>
        <taxon>Liliopsida</taxon>
        <taxon>Zingiberales</taxon>
        <taxon>Zingiberaceae</taxon>
        <taxon>Zingiber</taxon>
    </lineage>
</organism>
<comment type="caution">
    <text evidence="2">The sequence shown here is derived from an EMBL/GenBank/DDBJ whole genome shotgun (WGS) entry which is preliminary data.</text>
</comment>
<dbReference type="PROSITE" id="PS50053">
    <property type="entry name" value="UBIQUITIN_2"/>
    <property type="match status" value="1"/>
</dbReference>
<dbReference type="InterPro" id="IPR000626">
    <property type="entry name" value="Ubiquitin-like_dom"/>
</dbReference>
<proteinExistence type="predicted"/>
<protein>
    <recommendedName>
        <fullName evidence="1">Ubiquitin-like domain-containing protein</fullName>
    </recommendedName>
</protein>
<evidence type="ECO:0000313" key="2">
    <source>
        <dbReference type="EMBL" id="KAG6495458.1"/>
    </source>
</evidence>
<dbReference type="InterPro" id="IPR022617">
    <property type="entry name" value="Rad60/SUMO-like_dom"/>
</dbReference>